<evidence type="ECO:0000259" key="2">
    <source>
        <dbReference type="Pfam" id="PF01266"/>
    </source>
</evidence>
<keyword evidence="4" id="KW-1185">Reference proteome</keyword>
<feature type="domain" description="FAD dependent oxidoreductase" evidence="2">
    <location>
        <begin position="5"/>
        <end position="398"/>
    </location>
</feature>
<organism evidence="3 4">
    <name type="scientific">Trichodelitschia bisporula</name>
    <dbReference type="NCBI Taxonomy" id="703511"/>
    <lineage>
        <taxon>Eukaryota</taxon>
        <taxon>Fungi</taxon>
        <taxon>Dikarya</taxon>
        <taxon>Ascomycota</taxon>
        <taxon>Pezizomycotina</taxon>
        <taxon>Dothideomycetes</taxon>
        <taxon>Dothideomycetes incertae sedis</taxon>
        <taxon>Phaeotrichales</taxon>
        <taxon>Phaeotrichaceae</taxon>
        <taxon>Trichodelitschia</taxon>
    </lineage>
</organism>
<accession>A0A6G1HK11</accession>
<protein>
    <submittedName>
        <fullName evidence="3">FAD dependent oxidoreductase-like protein superfamily</fullName>
    </submittedName>
</protein>
<dbReference type="OrthoDB" id="498204at2759"/>
<dbReference type="PANTHER" id="PTHR13847:SF185">
    <property type="entry name" value="FAD DEPENDENT OXIDOREDUCTASE SUPERFAMILY (AFU_ORTHOLOGUE AFUA_3G02360)"/>
    <property type="match status" value="1"/>
</dbReference>
<dbReference type="PANTHER" id="PTHR13847">
    <property type="entry name" value="SARCOSINE DEHYDROGENASE-RELATED"/>
    <property type="match status" value="1"/>
</dbReference>
<dbReference type="GO" id="GO:0042147">
    <property type="term" value="P:retrograde transport, endosome to Golgi"/>
    <property type="evidence" value="ECO:0007669"/>
    <property type="project" value="TreeGrafter"/>
</dbReference>
<dbReference type="AlphaFoldDB" id="A0A6G1HK11"/>
<name>A0A6G1HK11_9PEZI</name>
<dbReference type="Gene3D" id="3.50.50.60">
    <property type="entry name" value="FAD/NAD(P)-binding domain"/>
    <property type="match status" value="1"/>
</dbReference>
<dbReference type="EMBL" id="ML996708">
    <property type="protein sequence ID" value="KAF2396199.1"/>
    <property type="molecule type" value="Genomic_DNA"/>
</dbReference>
<proteinExistence type="predicted"/>
<dbReference type="SUPFAM" id="SSF51905">
    <property type="entry name" value="FAD/NAD(P)-binding domain"/>
    <property type="match status" value="1"/>
</dbReference>
<dbReference type="GO" id="GO:0005770">
    <property type="term" value="C:late endosome"/>
    <property type="evidence" value="ECO:0007669"/>
    <property type="project" value="TreeGrafter"/>
</dbReference>
<evidence type="ECO:0000313" key="3">
    <source>
        <dbReference type="EMBL" id="KAF2396199.1"/>
    </source>
</evidence>
<dbReference type="Pfam" id="PF01266">
    <property type="entry name" value="DAO"/>
    <property type="match status" value="1"/>
</dbReference>
<evidence type="ECO:0000256" key="1">
    <source>
        <dbReference type="SAM" id="MobiDB-lite"/>
    </source>
</evidence>
<feature type="region of interest" description="Disordered" evidence="1">
    <location>
        <begin position="87"/>
        <end position="107"/>
    </location>
</feature>
<dbReference type="Proteomes" id="UP000799640">
    <property type="component" value="Unassembled WGS sequence"/>
</dbReference>
<dbReference type="GO" id="GO:0005829">
    <property type="term" value="C:cytosol"/>
    <property type="evidence" value="ECO:0007669"/>
    <property type="project" value="GOC"/>
</dbReference>
<dbReference type="InterPro" id="IPR036188">
    <property type="entry name" value="FAD/NAD-bd_sf"/>
</dbReference>
<reference evidence="3" key="1">
    <citation type="journal article" date="2020" name="Stud. Mycol.">
        <title>101 Dothideomycetes genomes: a test case for predicting lifestyles and emergence of pathogens.</title>
        <authorList>
            <person name="Haridas S."/>
            <person name="Albert R."/>
            <person name="Binder M."/>
            <person name="Bloem J."/>
            <person name="Labutti K."/>
            <person name="Salamov A."/>
            <person name="Andreopoulos B."/>
            <person name="Baker S."/>
            <person name="Barry K."/>
            <person name="Bills G."/>
            <person name="Bluhm B."/>
            <person name="Cannon C."/>
            <person name="Castanera R."/>
            <person name="Culley D."/>
            <person name="Daum C."/>
            <person name="Ezra D."/>
            <person name="Gonzalez J."/>
            <person name="Henrissat B."/>
            <person name="Kuo A."/>
            <person name="Liang C."/>
            <person name="Lipzen A."/>
            <person name="Lutzoni F."/>
            <person name="Magnuson J."/>
            <person name="Mondo S."/>
            <person name="Nolan M."/>
            <person name="Ohm R."/>
            <person name="Pangilinan J."/>
            <person name="Park H.-J."/>
            <person name="Ramirez L."/>
            <person name="Alfaro M."/>
            <person name="Sun H."/>
            <person name="Tritt A."/>
            <person name="Yoshinaga Y."/>
            <person name="Zwiers L.-H."/>
            <person name="Turgeon B."/>
            <person name="Goodwin S."/>
            <person name="Spatafora J."/>
            <person name="Crous P."/>
            <person name="Grigoriev I."/>
        </authorList>
    </citation>
    <scope>NUCLEOTIDE SEQUENCE</scope>
    <source>
        <strain evidence="3">CBS 262.69</strain>
    </source>
</reference>
<dbReference type="Gene3D" id="3.30.9.10">
    <property type="entry name" value="D-Amino Acid Oxidase, subunit A, domain 2"/>
    <property type="match status" value="1"/>
</dbReference>
<gene>
    <name evidence="3" type="ORF">EJ06DRAFT_534335</name>
</gene>
<sequence>MENTVIIGGGIIGFSTAFYLSESPHTDARTIHVVEVSRELFNCASGLAGGFLASDWFSPSVSSLGALSFRLHKELAEQHEGREKWGYSMSTGTSLESEGGDAESAVGGSGEDFLRNGTSRANAAGLHEFKSGEGPAWLTRAADTRLEVISQPGSVAQIDPKRLCQFLLEQCSSRGVQLHQPAQVISVSPDTTGAFASVRILSADGVETDLPCTRLVIAAGAWTRKVFAGLFPSAEVNLPISALAGHSILVKSPRWSKEHETSGCHAIFATDVNGFSPEIFSRLGEEVYIAGLNSSSIPLPELPTDVEARPEAIEKLKGVAAKMLGLSDDENDIQILREGLCFRPVCSTGRPVIARVPDEQLGDIKTREGTQGGVFVAAGHGAWGISHSLGTGKLMTELLEGQKLSADIKRLTTF</sequence>
<evidence type="ECO:0000313" key="4">
    <source>
        <dbReference type="Proteomes" id="UP000799640"/>
    </source>
</evidence>
<dbReference type="InterPro" id="IPR006076">
    <property type="entry name" value="FAD-dep_OxRdtase"/>
</dbReference>